<gene>
    <name evidence="5" type="ORF">GCM10007301_06730</name>
</gene>
<accession>A0A917BNK3</accession>
<comment type="caution">
    <text evidence="5">The sequence shown here is derived from an EMBL/GenBank/DDBJ whole genome shotgun (WGS) entry which is preliminary data.</text>
</comment>
<dbReference type="PRINTS" id="PR00757">
    <property type="entry name" value="AMINEOXDASEF"/>
</dbReference>
<protein>
    <submittedName>
        <fullName evidence="5">Oxidoreductase</fullName>
    </submittedName>
</protein>
<dbReference type="PANTHER" id="PTHR13847">
    <property type="entry name" value="SARCOSINE DEHYDROGENASE-RELATED"/>
    <property type="match status" value="1"/>
</dbReference>
<dbReference type="InterPro" id="IPR006076">
    <property type="entry name" value="FAD-dep_OxRdtase"/>
</dbReference>
<evidence type="ECO:0000259" key="4">
    <source>
        <dbReference type="Pfam" id="PF01266"/>
    </source>
</evidence>
<evidence type="ECO:0000313" key="6">
    <source>
        <dbReference type="Proteomes" id="UP000606044"/>
    </source>
</evidence>
<dbReference type="Gene3D" id="3.30.9.10">
    <property type="entry name" value="D-Amino Acid Oxidase, subunit A, domain 2"/>
    <property type="match status" value="1"/>
</dbReference>
<name>A0A917BNK3_9HYPH</name>
<feature type="binding site" evidence="3">
    <location>
        <begin position="66"/>
        <end position="67"/>
    </location>
    <ligand>
        <name>FAD</name>
        <dbReference type="ChEBI" id="CHEBI:57692"/>
    </ligand>
</feature>
<feature type="domain" description="FAD dependent oxidoreductase" evidence="4">
    <location>
        <begin position="39"/>
        <end position="394"/>
    </location>
</feature>
<reference evidence="5" key="2">
    <citation type="submission" date="2020-09" db="EMBL/GenBank/DDBJ databases">
        <authorList>
            <person name="Sun Q."/>
            <person name="Sedlacek I."/>
        </authorList>
    </citation>
    <scope>NUCLEOTIDE SEQUENCE</scope>
    <source>
        <strain evidence="5">CCM 7897</strain>
    </source>
</reference>
<dbReference type="Gene3D" id="3.50.50.60">
    <property type="entry name" value="FAD/NAD(P)-binding domain"/>
    <property type="match status" value="1"/>
</dbReference>
<evidence type="ECO:0000313" key="5">
    <source>
        <dbReference type="EMBL" id="GGF50106.1"/>
    </source>
</evidence>
<feature type="binding site" evidence="3">
    <location>
        <position position="47"/>
    </location>
    <ligand>
        <name>FAD</name>
        <dbReference type="ChEBI" id="CHEBI:57692"/>
    </ligand>
</feature>
<dbReference type="SUPFAM" id="SSF51905">
    <property type="entry name" value="FAD/NAD(P)-binding domain"/>
    <property type="match status" value="1"/>
</dbReference>
<reference evidence="5" key="1">
    <citation type="journal article" date="2014" name="Int. J. Syst. Evol. Microbiol.">
        <title>Complete genome sequence of Corynebacterium casei LMG S-19264T (=DSM 44701T), isolated from a smear-ripened cheese.</title>
        <authorList>
            <consortium name="US DOE Joint Genome Institute (JGI-PGF)"/>
            <person name="Walter F."/>
            <person name="Albersmeier A."/>
            <person name="Kalinowski J."/>
            <person name="Ruckert C."/>
        </authorList>
    </citation>
    <scope>NUCLEOTIDE SEQUENCE</scope>
    <source>
        <strain evidence="5">CCM 7897</strain>
    </source>
</reference>
<keyword evidence="2" id="KW-0560">Oxidoreductase</keyword>
<dbReference type="InterPro" id="IPR001613">
    <property type="entry name" value="Flavin_amine_oxidase"/>
</dbReference>
<dbReference type="EMBL" id="BMCT01000001">
    <property type="protein sequence ID" value="GGF50106.1"/>
    <property type="molecule type" value="Genomic_DNA"/>
</dbReference>
<evidence type="ECO:0000256" key="3">
    <source>
        <dbReference type="PIRSR" id="PIRSR601613-1"/>
    </source>
</evidence>
<dbReference type="GO" id="GO:0005737">
    <property type="term" value="C:cytoplasm"/>
    <property type="evidence" value="ECO:0007669"/>
    <property type="project" value="TreeGrafter"/>
</dbReference>
<evidence type="ECO:0000256" key="1">
    <source>
        <dbReference type="ARBA" id="ARBA00001974"/>
    </source>
</evidence>
<evidence type="ECO:0000256" key="2">
    <source>
        <dbReference type="ARBA" id="ARBA00023002"/>
    </source>
</evidence>
<keyword evidence="6" id="KW-1185">Reference proteome</keyword>
<proteinExistence type="predicted"/>
<dbReference type="Proteomes" id="UP000606044">
    <property type="component" value="Unassembled WGS sequence"/>
</dbReference>
<comment type="cofactor">
    <cofactor evidence="1">
        <name>FAD</name>
        <dbReference type="ChEBI" id="CHEBI:57692"/>
    </cofactor>
</comment>
<sequence>MPEVMVKQGAGSHAPSYWAATAVPAPTFTPFTGTRRVEVAIIGGGFTGLSAAYHLAEQGIEALVLEANDTGWGASGRNGGMLPPRYKKGFSGIAGKYGHDVTRRLHGIILEAVDTVESMAERIGGDSGFRRTGQLTAAHTRVHLATLEADRDWAAREAGDRTPRLLDRREMQEEVGGGSHAGGWLDPRGAGIHPLSFARNVAAYLARKGVPIHTASPVRRLVDGPDGVTLHLDGGTITADQVVIATNGYTGMIPFAPGQLDKRLVAVNSSVLATAPLGDNLAASLMAGRRMVADTKHIMNYYRLNEDNCLIFGGRGDITGGSDDPAVYAKLEQQMVETFPQVAGVPVSHRWSGMVAVTRDDFPHIGRVSQRVSYAMGYGGRGVALSNMLGKLLVPLVRCETVDAGPMSSNPFLRYPFHAFRITGMQIVAGWYRYLDAKALRAERAGS</sequence>
<dbReference type="GO" id="GO:0016491">
    <property type="term" value="F:oxidoreductase activity"/>
    <property type="evidence" value="ECO:0007669"/>
    <property type="project" value="UniProtKB-KW"/>
</dbReference>
<organism evidence="5 6">
    <name type="scientific">Azorhizobium oxalatiphilum</name>
    <dbReference type="NCBI Taxonomy" id="980631"/>
    <lineage>
        <taxon>Bacteria</taxon>
        <taxon>Pseudomonadati</taxon>
        <taxon>Pseudomonadota</taxon>
        <taxon>Alphaproteobacteria</taxon>
        <taxon>Hyphomicrobiales</taxon>
        <taxon>Xanthobacteraceae</taxon>
        <taxon>Azorhizobium</taxon>
    </lineage>
</organism>
<dbReference type="PANTHER" id="PTHR13847:SF281">
    <property type="entry name" value="FAD DEPENDENT OXIDOREDUCTASE DOMAIN-CONTAINING PROTEIN"/>
    <property type="match status" value="1"/>
</dbReference>
<dbReference type="Pfam" id="PF01266">
    <property type="entry name" value="DAO"/>
    <property type="match status" value="1"/>
</dbReference>
<dbReference type="InterPro" id="IPR036188">
    <property type="entry name" value="FAD/NAD-bd_sf"/>
</dbReference>
<dbReference type="RefSeq" id="WP_188575382.1">
    <property type="nucleotide sequence ID" value="NZ_BMCT01000001.1"/>
</dbReference>
<dbReference type="AlphaFoldDB" id="A0A917BNK3"/>